<dbReference type="InterPro" id="IPR039569">
    <property type="entry name" value="FAS1-like_DH_region"/>
</dbReference>
<evidence type="ECO:0000259" key="1">
    <source>
        <dbReference type="Pfam" id="PF13452"/>
    </source>
</evidence>
<dbReference type="Gene3D" id="3.10.129.10">
    <property type="entry name" value="Hotdog Thioesterase"/>
    <property type="match status" value="2"/>
</dbReference>
<accession>A0A2A5WPA2</accession>
<proteinExistence type="predicted"/>
<evidence type="ECO:0000313" key="3">
    <source>
        <dbReference type="Proteomes" id="UP000219327"/>
    </source>
</evidence>
<organism evidence="2 3">
    <name type="scientific">OM182 bacterium MED-G24</name>
    <dbReference type="NCBI Taxonomy" id="1986255"/>
    <lineage>
        <taxon>Bacteria</taxon>
        <taxon>Pseudomonadati</taxon>
        <taxon>Pseudomonadota</taxon>
        <taxon>Gammaproteobacteria</taxon>
        <taxon>OMG group</taxon>
        <taxon>OM182 clade</taxon>
    </lineage>
</organism>
<reference evidence="2 3" key="1">
    <citation type="submission" date="2017-08" db="EMBL/GenBank/DDBJ databases">
        <title>Fine stratification of microbial communities through a metagenomic profile of the photic zone.</title>
        <authorList>
            <person name="Haro-Moreno J.M."/>
            <person name="Lopez-Perez M."/>
            <person name="De La Torre J."/>
            <person name="Picazo A."/>
            <person name="Camacho A."/>
            <person name="Rodriguez-Valera F."/>
        </authorList>
    </citation>
    <scope>NUCLEOTIDE SEQUENCE [LARGE SCALE GENOMIC DNA]</scope>
    <source>
        <strain evidence="2">MED-G24</strain>
    </source>
</reference>
<dbReference type="InterPro" id="IPR029069">
    <property type="entry name" value="HotDog_dom_sf"/>
</dbReference>
<protein>
    <submittedName>
        <fullName evidence="2">Acyl dehydratase</fullName>
    </submittedName>
</protein>
<dbReference type="Pfam" id="PF13452">
    <property type="entry name" value="FAS1_DH_region"/>
    <property type="match status" value="1"/>
</dbReference>
<dbReference type="AlphaFoldDB" id="A0A2A5WPA2"/>
<feature type="domain" description="FAS1-like dehydratase" evidence="1">
    <location>
        <begin position="92"/>
        <end position="140"/>
    </location>
</feature>
<dbReference type="CDD" id="cd03451">
    <property type="entry name" value="FkbR2"/>
    <property type="match status" value="1"/>
</dbReference>
<dbReference type="Proteomes" id="UP000219327">
    <property type="component" value="Unassembled WGS sequence"/>
</dbReference>
<gene>
    <name evidence="2" type="ORF">CNE99_07485</name>
</gene>
<dbReference type="PANTHER" id="PTHR43664:SF1">
    <property type="entry name" value="BETA-METHYLMALYL-COA DEHYDRATASE"/>
    <property type="match status" value="1"/>
</dbReference>
<sequence>MNPVPWFEDFEVGQDLSDVPSVTLTEAHAAFYQALTADRMRLPLDHHLAKRVTGSDRPLAHPGLVCNMAIGQTTIPSQRVVGNLFYRGIVLRRPVFLGDTLSTTTRVIALRQNKPKPGRDATGMVALEMHVTNQDGETVMLFWRCPMVPCRNKNAETEHADDFSIMPESLDSQALIDAMPEWDLTPLSSHPIPAVDETVAVEARDTVTSAPELVRLSLNLAMTHTDAAQSVFGKRLVYGGHTIGIAGAQLSRVIPGAASILAWHHCDHTAPVFEQDVLRSEITLKSVAEHERGRIAEVLVETFADRGSEAPEPGENIKVLDWSVALMVP</sequence>
<name>A0A2A5WPA2_9GAMM</name>
<evidence type="ECO:0000313" key="2">
    <source>
        <dbReference type="EMBL" id="PDH38034.1"/>
    </source>
</evidence>
<dbReference type="SUPFAM" id="SSF54637">
    <property type="entry name" value="Thioesterase/thiol ester dehydrase-isomerase"/>
    <property type="match status" value="2"/>
</dbReference>
<comment type="caution">
    <text evidence="2">The sequence shown here is derived from an EMBL/GenBank/DDBJ whole genome shotgun (WGS) entry which is preliminary data.</text>
</comment>
<dbReference type="InterPro" id="IPR052342">
    <property type="entry name" value="MCH/BMMD"/>
</dbReference>
<dbReference type="PANTHER" id="PTHR43664">
    <property type="entry name" value="MONOAMINE OXIDASE-RELATED"/>
    <property type="match status" value="1"/>
</dbReference>
<dbReference type="EMBL" id="NTKD01000041">
    <property type="protein sequence ID" value="PDH38034.1"/>
    <property type="molecule type" value="Genomic_DNA"/>
</dbReference>